<dbReference type="AlphaFoldDB" id="A0A1V4CY51"/>
<protein>
    <recommendedName>
        <fullName evidence="4">Epimerase</fullName>
    </recommendedName>
</protein>
<feature type="transmembrane region" description="Helical" evidence="1">
    <location>
        <begin position="85"/>
        <end position="104"/>
    </location>
</feature>
<accession>A0A1V4CY51</accession>
<evidence type="ECO:0000256" key="1">
    <source>
        <dbReference type="SAM" id="Phobius"/>
    </source>
</evidence>
<feature type="transmembrane region" description="Helical" evidence="1">
    <location>
        <begin position="111"/>
        <end position="129"/>
    </location>
</feature>
<keyword evidence="3" id="KW-1185">Reference proteome</keyword>
<evidence type="ECO:0008006" key="4">
    <source>
        <dbReference type="Google" id="ProtNLM"/>
    </source>
</evidence>
<keyword evidence="1" id="KW-0472">Membrane</keyword>
<dbReference type="InterPro" id="IPR009732">
    <property type="entry name" value="DUF1304"/>
</dbReference>
<reference evidence="2" key="1">
    <citation type="submission" date="2016-12" db="EMBL/GenBank/DDBJ databases">
        <title>Genome sequence of Streptomyces antioxidans MUSC 164.</title>
        <authorList>
            <person name="Lee L.-H."/>
            <person name="Ser H.-L."/>
        </authorList>
    </citation>
    <scope>NUCLEOTIDE SEQUENCE [LARGE SCALE GENOMIC DNA]</scope>
    <source>
        <strain evidence="2">MUSC 164</strain>
    </source>
</reference>
<dbReference type="PANTHER" id="PTHR38446:SF1">
    <property type="entry name" value="BLL0914 PROTEIN"/>
    <property type="match status" value="1"/>
</dbReference>
<evidence type="ECO:0000313" key="3">
    <source>
        <dbReference type="Proteomes" id="UP000033615"/>
    </source>
</evidence>
<keyword evidence="1" id="KW-1133">Transmembrane helix</keyword>
<dbReference type="Pfam" id="PF06993">
    <property type="entry name" value="DUF1304"/>
    <property type="match status" value="1"/>
</dbReference>
<feature type="transmembrane region" description="Helical" evidence="1">
    <location>
        <begin position="12"/>
        <end position="35"/>
    </location>
</feature>
<proteinExistence type="predicted"/>
<dbReference type="Proteomes" id="UP000033615">
    <property type="component" value="Unassembled WGS sequence"/>
</dbReference>
<gene>
    <name evidence="2" type="ORF">VT50_0230000</name>
</gene>
<evidence type="ECO:0000313" key="2">
    <source>
        <dbReference type="EMBL" id="OPF72848.1"/>
    </source>
</evidence>
<comment type="caution">
    <text evidence="2">The sequence shown here is derived from an EMBL/GenBank/DDBJ whole genome shotgun (WGS) entry which is preliminary data.</text>
</comment>
<name>A0A1V4CY51_9ACTN</name>
<keyword evidence="1" id="KW-0812">Transmembrane</keyword>
<organism evidence="2 3">
    <name type="scientific">Streptomyces antioxidans</name>
    <dbReference type="NCBI Taxonomy" id="1507734"/>
    <lineage>
        <taxon>Bacteria</taxon>
        <taxon>Bacillati</taxon>
        <taxon>Actinomycetota</taxon>
        <taxon>Actinomycetes</taxon>
        <taxon>Kitasatosporales</taxon>
        <taxon>Streptomycetaceae</taxon>
        <taxon>Streptomyces</taxon>
    </lineage>
</organism>
<sequence length="130" mass="13420">MTCEEGGLTVGVLAAVLVGAVAVLHAYIMVLEMFFWQRPRGRAAFGMDEETARVTAPLAANQGLYNGFLAAGLIWGLVADDPVGFQAQVFFLSCVVVAGAYGAASTSNRKILFSQLAPGAVALAAVIIAG</sequence>
<dbReference type="PANTHER" id="PTHR38446">
    <property type="entry name" value="BLL0914 PROTEIN"/>
    <property type="match status" value="1"/>
</dbReference>
<dbReference type="EMBL" id="LAKD02000101">
    <property type="protein sequence ID" value="OPF72848.1"/>
    <property type="molecule type" value="Genomic_DNA"/>
</dbReference>